<feature type="domain" description="Tail sheath protein C-terminal" evidence="3">
    <location>
        <begin position="359"/>
        <end position="462"/>
    </location>
</feature>
<dbReference type="Proteomes" id="UP000190230">
    <property type="component" value="Unassembled WGS sequence"/>
</dbReference>
<dbReference type="OrthoDB" id="9767864at2"/>
<dbReference type="InterPro" id="IPR052042">
    <property type="entry name" value="Tail_sheath_structural"/>
</dbReference>
<dbReference type="Pfam" id="PF04984">
    <property type="entry name" value="Phage_sheath_1"/>
    <property type="match status" value="1"/>
</dbReference>
<dbReference type="Gene3D" id="3.40.50.11780">
    <property type="match status" value="1"/>
</dbReference>
<protein>
    <recommendedName>
        <fullName evidence="6">Tail sheath protein C-terminal domain-containing protein</fullName>
    </recommendedName>
</protein>
<dbReference type="PANTHER" id="PTHR35861:SF1">
    <property type="entry name" value="PHAGE TAIL SHEATH PROTEIN"/>
    <property type="match status" value="1"/>
</dbReference>
<dbReference type="RefSeq" id="WP_079720291.1">
    <property type="nucleotide sequence ID" value="NZ_FUYY01000002.1"/>
</dbReference>
<keyword evidence="5" id="KW-1185">Reference proteome</keyword>
<evidence type="ECO:0000259" key="2">
    <source>
        <dbReference type="Pfam" id="PF04984"/>
    </source>
</evidence>
<dbReference type="STRING" id="241145.SAMN05660776_1573"/>
<feature type="domain" description="Tail sheath protein subtilisin-like" evidence="2">
    <location>
        <begin position="273"/>
        <end position="354"/>
    </location>
</feature>
<gene>
    <name evidence="4" type="ORF">SAMN05660776_1573</name>
</gene>
<evidence type="ECO:0000313" key="5">
    <source>
        <dbReference type="Proteomes" id="UP000190230"/>
    </source>
</evidence>
<comment type="similarity">
    <text evidence="1">Belongs to the myoviridae tail sheath protein family.</text>
</comment>
<evidence type="ECO:0000259" key="3">
    <source>
        <dbReference type="Pfam" id="PF17482"/>
    </source>
</evidence>
<organism evidence="4 5">
    <name type="scientific">Salegentibacter holothuriorum</name>
    <dbReference type="NCBI Taxonomy" id="241145"/>
    <lineage>
        <taxon>Bacteria</taxon>
        <taxon>Pseudomonadati</taxon>
        <taxon>Bacteroidota</taxon>
        <taxon>Flavobacteriia</taxon>
        <taxon>Flavobacteriales</taxon>
        <taxon>Flavobacteriaceae</taxon>
        <taxon>Salegentibacter</taxon>
    </lineage>
</organism>
<dbReference type="AlphaFoldDB" id="A0A1T5BWT6"/>
<dbReference type="InterPro" id="IPR020287">
    <property type="entry name" value="Tail_sheath_C"/>
</dbReference>
<reference evidence="5" key="1">
    <citation type="submission" date="2017-02" db="EMBL/GenBank/DDBJ databases">
        <authorList>
            <person name="Varghese N."/>
            <person name="Submissions S."/>
        </authorList>
    </citation>
    <scope>NUCLEOTIDE SEQUENCE [LARGE SCALE GENOMIC DNA]</scope>
    <source>
        <strain evidence="5">DSM 23405</strain>
    </source>
</reference>
<evidence type="ECO:0000256" key="1">
    <source>
        <dbReference type="ARBA" id="ARBA00008005"/>
    </source>
</evidence>
<name>A0A1T5BWT6_9FLAO</name>
<accession>A0A1T5BWT6</accession>
<dbReference type="PANTHER" id="PTHR35861">
    <property type="match status" value="1"/>
</dbReference>
<dbReference type="InterPro" id="IPR035089">
    <property type="entry name" value="Phage_sheath_subtilisin"/>
</dbReference>
<sequence>MKSPKAPGVYLQETASFPVSVSSVPSAIPAFIGYTQEDSLRNIPTKINSLQEYRDKFGGAPLQAFSLKLTDIFTNAKLSSRTYTVDDPHPGIFKLYHSLELYFSNGGGPCYIVSVGNYKAEKIEVGKRDPLEGLLGGIKATETIDEISLLVFPDAISLANQNEYGFVVKDALALCHKLRDRFTICDVYDNNSPSAITDFRQAIGTNYLKYGAAYYPSLKTAFNYTANEENSVIIHTKIEDTGSPVNSRFHKKSLREVKDLDHLVYHGFENEIKNKYISLPPSGAIAGVYMSVDTQRGVWKAPANVSLNSVIEPTVNITQNQQESLNIDAIAGKSINAIRTFSGRGVLVWGARTLAGNDNESRYVSMQRLYINIEESAKKAIQQFAFKPNALPTWASVKTMLENYLLNLWREGALAGAKPEHAFFVKVGLNETMSSQDILENKMIVQIGLAPIRPAEFTILNISCEMKTS</sequence>
<dbReference type="Pfam" id="PF17482">
    <property type="entry name" value="Phage_sheath_1C"/>
    <property type="match status" value="1"/>
</dbReference>
<evidence type="ECO:0000313" key="4">
    <source>
        <dbReference type="EMBL" id="SKB51818.1"/>
    </source>
</evidence>
<proteinExistence type="inferred from homology"/>
<dbReference type="EMBL" id="FUYY01000002">
    <property type="protein sequence ID" value="SKB51818.1"/>
    <property type="molecule type" value="Genomic_DNA"/>
</dbReference>
<evidence type="ECO:0008006" key="6">
    <source>
        <dbReference type="Google" id="ProtNLM"/>
    </source>
</evidence>